<comment type="catalytic activity">
    <reaction evidence="11 12">
        <text>uridine(1498) in 16S rRNA + S-adenosyl-L-methionine = N(3)-methyluridine(1498) in 16S rRNA + S-adenosyl-L-homocysteine + H(+)</text>
        <dbReference type="Rhea" id="RHEA:42920"/>
        <dbReference type="Rhea" id="RHEA-COMP:10283"/>
        <dbReference type="Rhea" id="RHEA-COMP:10284"/>
        <dbReference type="ChEBI" id="CHEBI:15378"/>
        <dbReference type="ChEBI" id="CHEBI:57856"/>
        <dbReference type="ChEBI" id="CHEBI:59789"/>
        <dbReference type="ChEBI" id="CHEBI:65315"/>
        <dbReference type="ChEBI" id="CHEBI:74502"/>
        <dbReference type="EC" id="2.1.1.193"/>
    </reaction>
</comment>
<comment type="similarity">
    <text evidence="2 12">Belongs to the RNA methyltransferase RsmE family.</text>
</comment>
<dbReference type="CDD" id="cd18084">
    <property type="entry name" value="RsmE-like"/>
    <property type="match status" value="1"/>
</dbReference>
<sequence length="241" mass="26958">MRIPRLYTPQPLATGQTIELRDAPAHYLSRVLRLSPGRPVIVFNGEGGEFSGSLVSMDKKSVEVQLDEYSSFDRLPELTIELAIGLSRGERWDYVLQKATELGVSRIVPLLTERTEVKLKGERLQKKIDHWQQICISACEQCQRNRLPEITEVTALEAYLPRAVGERKFVLHHRDSQKLAAGSAPASLSLLIGPEGGLSETEIEIARREDFAPLTLGPRVLRTETAPTVALSLVQYLWGDF</sequence>
<evidence type="ECO:0000256" key="7">
    <source>
        <dbReference type="ARBA" id="ARBA00022603"/>
    </source>
</evidence>
<dbReference type="InterPro" id="IPR046886">
    <property type="entry name" value="RsmE_MTase_dom"/>
</dbReference>
<proteinExistence type="inferred from homology"/>
<evidence type="ECO:0000256" key="8">
    <source>
        <dbReference type="ARBA" id="ARBA00022679"/>
    </source>
</evidence>
<dbReference type="InterPro" id="IPR015947">
    <property type="entry name" value="PUA-like_sf"/>
</dbReference>
<feature type="domain" description="Ribosomal RNA small subunit methyltransferase E methyltransferase" evidence="13">
    <location>
        <begin position="78"/>
        <end position="235"/>
    </location>
</feature>
<dbReference type="PANTHER" id="PTHR30027">
    <property type="entry name" value="RIBOSOMAL RNA SMALL SUBUNIT METHYLTRANSFERASE E"/>
    <property type="match status" value="1"/>
</dbReference>
<dbReference type="Gene3D" id="2.40.240.20">
    <property type="entry name" value="Hypothetical PUA domain-like, domain 1"/>
    <property type="match status" value="1"/>
</dbReference>
<organism evidence="15 16">
    <name type="scientific">Gilvimarinus algae</name>
    <dbReference type="NCBI Taxonomy" id="3058037"/>
    <lineage>
        <taxon>Bacteria</taxon>
        <taxon>Pseudomonadati</taxon>
        <taxon>Pseudomonadota</taxon>
        <taxon>Gammaproteobacteria</taxon>
        <taxon>Cellvibrionales</taxon>
        <taxon>Cellvibrionaceae</taxon>
        <taxon>Gilvimarinus</taxon>
    </lineage>
</organism>
<keyword evidence="8 12" id="KW-0808">Transferase</keyword>
<evidence type="ECO:0000256" key="9">
    <source>
        <dbReference type="ARBA" id="ARBA00022691"/>
    </source>
</evidence>
<dbReference type="Pfam" id="PF20260">
    <property type="entry name" value="PUA_4"/>
    <property type="match status" value="1"/>
</dbReference>
<evidence type="ECO:0000256" key="6">
    <source>
        <dbReference type="ARBA" id="ARBA00022552"/>
    </source>
</evidence>
<keyword evidence="9 12" id="KW-0949">S-adenosyl-L-methionine</keyword>
<dbReference type="Pfam" id="PF04452">
    <property type="entry name" value="Methyltrans_RNA"/>
    <property type="match status" value="1"/>
</dbReference>
<dbReference type="Proteomes" id="UP001168380">
    <property type="component" value="Unassembled WGS sequence"/>
</dbReference>
<evidence type="ECO:0000256" key="10">
    <source>
        <dbReference type="ARBA" id="ARBA00025699"/>
    </source>
</evidence>
<evidence type="ECO:0000256" key="12">
    <source>
        <dbReference type="PIRNR" id="PIRNR015601"/>
    </source>
</evidence>
<keyword evidence="5 12" id="KW-0963">Cytoplasm</keyword>
<feature type="domain" description="Ribosomal RNA small subunit methyltransferase E PUA-like" evidence="14">
    <location>
        <begin position="24"/>
        <end position="66"/>
    </location>
</feature>
<dbReference type="GO" id="GO:0032259">
    <property type="term" value="P:methylation"/>
    <property type="evidence" value="ECO:0007669"/>
    <property type="project" value="UniProtKB-KW"/>
</dbReference>
<dbReference type="NCBIfam" id="TIGR00046">
    <property type="entry name" value="RsmE family RNA methyltransferase"/>
    <property type="match status" value="1"/>
</dbReference>
<dbReference type="Gene3D" id="3.40.1280.10">
    <property type="match status" value="1"/>
</dbReference>
<evidence type="ECO:0000313" key="15">
    <source>
        <dbReference type="EMBL" id="MDO3383187.1"/>
    </source>
</evidence>
<dbReference type="SUPFAM" id="SSF88697">
    <property type="entry name" value="PUA domain-like"/>
    <property type="match status" value="1"/>
</dbReference>
<dbReference type="GO" id="GO:0008168">
    <property type="term" value="F:methyltransferase activity"/>
    <property type="evidence" value="ECO:0007669"/>
    <property type="project" value="UniProtKB-KW"/>
</dbReference>
<dbReference type="SUPFAM" id="SSF75217">
    <property type="entry name" value="alpha/beta knot"/>
    <property type="match status" value="1"/>
</dbReference>
<dbReference type="InterPro" id="IPR029028">
    <property type="entry name" value="Alpha/beta_knot_MTases"/>
</dbReference>
<dbReference type="InterPro" id="IPR046887">
    <property type="entry name" value="RsmE_PUA-like"/>
</dbReference>
<reference evidence="15" key="1">
    <citation type="submission" date="2023-07" db="EMBL/GenBank/DDBJ databases">
        <title>Gilvimarinus algae sp. nov., isolated from the surface of Kelp.</title>
        <authorList>
            <person name="Sun Y.Y."/>
            <person name="Gong Y."/>
            <person name="Du Z.J."/>
        </authorList>
    </citation>
    <scope>NUCLEOTIDE SEQUENCE</scope>
    <source>
        <strain evidence="15">SDUM040014</strain>
    </source>
</reference>
<name>A0ABT8TLF5_9GAMM</name>
<dbReference type="EC" id="2.1.1.193" evidence="3 12"/>
<evidence type="ECO:0000256" key="4">
    <source>
        <dbReference type="ARBA" id="ARBA00013673"/>
    </source>
</evidence>
<keyword evidence="7 12" id="KW-0489">Methyltransferase</keyword>
<comment type="subcellular location">
    <subcellularLocation>
        <location evidence="1 12">Cytoplasm</location>
    </subcellularLocation>
</comment>
<accession>A0ABT8TLF5</accession>
<evidence type="ECO:0000256" key="2">
    <source>
        <dbReference type="ARBA" id="ARBA00005528"/>
    </source>
</evidence>
<dbReference type="PIRSF" id="PIRSF015601">
    <property type="entry name" value="MTase_slr0722"/>
    <property type="match status" value="1"/>
</dbReference>
<keyword evidence="6 12" id="KW-0698">rRNA processing</keyword>
<evidence type="ECO:0000313" key="16">
    <source>
        <dbReference type="Proteomes" id="UP001168380"/>
    </source>
</evidence>
<evidence type="ECO:0000256" key="11">
    <source>
        <dbReference type="ARBA" id="ARBA00047944"/>
    </source>
</evidence>
<dbReference type="EMBL" id="JAULRT010000060">
    <property type="protein sequence ID" value="MDO3383187.1"/>
    <property type="molecule type" value="Genomic_DNA"/>
</dbReference>
<evidence type="ECO:0000256" key="3">
    <source>
        <dbReference type="ARBA" id="ARBA00012328"/>
    </source>
</evidence>
<dbReference type="InterPro" id="IPR006700">
    <property type="entry name" value="RsmE"/>
</dbReference>
<keyword evidence="16" id="KW-1185">Reference proteome</keyword>
<dbReference type="RefSeq" id="WP_302713941.1">
    <property type="nucleotide sequence ID" value="NZ_JAULRT010000060.1"/>
</dbReference>
<gene>
    <name evidence="15" type="ORF">QWI16_13485</name>
</gene>
<comment type="function">
    <text evidence="10 12">Specifically methylates the N3 position of the uracil ring of uridine 1498 (m3U1498) in 16S rRNA. Acts on the fully assembled 30S ribosomal subunit.</text>
</comment>
<dbReference type="NCBIfam" id="NF008692">
    <property type="entry name" value="PRK11713.1-5"/>
    <property type="match status" value="1"/>
</dbReference>
<evidence type="ECO:0000256" key="5">
    <source>
        <dbReference type="ARBA" id="ARBA00022490"/>
    </source>
</evidence>
<dbReference type="InterPro" id="IPR029026">
    <property type="entry name" value="tRNA_m1G_MTases_N"/>
</dbReference>
<evidence type="ECO:0000259" key="13">
    <source>
        <dbReference type="Pfam" id="PF04452"/>
    </source>
</evidence>
<dbReference type="PANTHER" id="PTHR30027:SF3">
    <property type="entry name" value="16S RRNA (URACIL(1498)-N(3))-METHYLTRANSFERASE"/>
    <property type="match status" value="1"/>
</dbReference>
<protein>
    <recommendedName>
        <fullName evidence="4 12">Ribosomal RNA small subunit methyltransferase E</fullName>
        <ecNumber evidence="3 12">2.1.1.193</ecNumber>
    </recommendedName>
</protein>
<comment type="caution">
    <text evidence="15">The sequence shown here is derived from an EMBL/GenBank/DDBJ whole genome shotgun (WGS) entry which is preliminary data.</text>
</comment>
<evidence type="ECO:0000256" key="1">
    <source>
        <dbReference type="ARBA" id="ARBA00004496"/>
    </source>
</evidence>
<evidence type="ECO:0000259" key="14">
    <source>
        <dbReference type="Pfam" id="PF20260"/>
    </source>
</evidence>